<dbReference type="EMBL" id="RDQH01000343">
    <property type="protein sequence ID" value="RXH67996.1"/>
    <property type="molecule type" value="Genomic_DNA"/>
</dbReference>
<dbReference type="Proteomes" id="UP000290289">
    <property type="component" value="Chromosome 17"/>
</dbReference>
<gene>
    <name evidence="1" type="ORF">DVH24_028143</name>
</gene>
<organism evidence="1 2">
    <name type="scientific">Malus domestica</name>
    <name type="common">Apple</name>
    <name type="synonym">Pyrus malus</name>
    <dbReference type="NCBI Taxonomy" id="3750"/>
    <lineage>
        <taxon>Eukaryota</taxon>
        <taxon>Viridiplantae</taxon>
        <taxon>Streptophyta</taxon>
        <taxon>Embryophyta</taxon>
        <taxon>Tracheophyta</taxon>
        <taxon>Spermatophyta</taxon>
        <taxon>Magnoliopsida</taxon>
        <taxon>eudicotyledons</taxon>
        <taxon>Gunneridae</taxon>
        <taxon>Pentapetalae</taxon>
        <taxon>rosids</taxon>
        <taxon>fabids</taxon>
        <taxon>Rosales</taxon>
        <taxon>Rosaceae</taxon>
        <taxon>Amygdaloideae</taxon>
        <taxon>Maleae</taxon>
        <taxon>Malus</taxon>
    </lineage>
</organism>
<evidence type="ECO:0000313" key="1">
    <source>
        <dbReference type="EMBL" id="RXH67996.1"/>
    </source>
</evidence>
<sequence length="109" mass="12734">MAPRLPFLELEPSSRPNTFQGSLRSPTSFCHPLPHRRCFSRTSPKPISSLPINQFPSSLLDSNVLWVDGGRRFKLMKVVEEKRRVGWVGGWVESKMEGEWWMYDESKRR</sequence>
<evidence type="ECO:0000313" key="2">
    <source>
        <dbReference type="Proteomes" id="UP000290289"/>
    </source>
</evidence>
<dbReference type="AlphaFoldDB" id="A0A498H997"/>
<reference evidence="1 2" key="1">
    <citation type="submission" date="2018-10" db="EMBL/GenBank/DDBJ databases">
        <title>A high-quality apple genome assembly.</title>
        <authorList>
            <person name="Hu J."/>
        </authorList>
    </citation>
    <scope>NUCLEOTIDE SEQUENCE [LARGE SCALE GENOMIC DNA]</scope>
    <source>
        <strain evidence="2">cv. HFTH1</strain>
        <tissue evidence="1">Young leaf</tissue>
    </source>
</reference>
<comment type="caution">
    <text evidence="1">The sequence shown here is derived from an EMBL/GenBank/DDBJ whole genome shotgun (WGS) entry which is preliminary data.</text>
</comment>
<name>A0A498H997_MALDO</name>
<protein>
    <submittedName>
        <fullName evidence="1">Uncharacterized protein</fullName>
    </submittedName>
</protein>
<accession>A0A498H997</accession>
<proteinExistence type="predicted"/>
<keyword evidence="2" id="KW-1185">Reference proteome</keyword>